<evidence type="ECO:0000313" key="2">
    <source>
        <dbReference type="Proteomes" id="UP000371977"/>
    </source>
</evidence>
<dbReference type="InterPro" id="IPR041242">
    <property type="entry name" value="HNHc_6"/>
</dbReference>
<dbReference type="RefSeq" id="WP_148622628.1">
    <property type="nucleotide sequence ID" value="NZ_SDGZ01000014.1"/>
</dbReference>
<dbReference type="EMBL" id="SDGZ01000014">
    <property type="protein sequence ID" value="TYC49636.1"/>
    <property type="molecule type" value="Genomic_DNA"/>
</dbReference>
<evidence type="ECO:0008006" key="3">
    <source>
        <dbReference type="Google" id="ProtNLM"/>
    </source>
</evidence>
<organism evidence="1 2">
    <name type="scientific">Weissella muntiaci</name>
    <dbReference type="NCBI Taxonomy" id="2508881"/>
    <lineage>
        <taxon>Bacteria</taxon>
        <taxon>Bacillati</taxon>
        <taxon>Bacillota</taxon>
        <taxon>Bacilli</taxon>
        <taxon>Lactobacillales</taxon>
        <taxon>Lactobacillaceae</taxon>
        <taxon>Weissella</taxon>
    </lineage>
</organism>
<sequence length="241" mass="27675">MELWGRITAVSGHKVTLSVENLEELAKLSLLTTEAQPEAVIQVSDKRRISAVQRKKAYAIMNDIASYRGFISQEDKYGLKTYLKKQFNLETGHEYFSFKTVDMTTARRFISFLLDFVLKFNIPLKKPIMEYSDDLEASEYSALKYRKCIICGKKADVHHIDAVGMGNDRTLVDHRGRLLIALCREHHQKAHNMGWPTFKDEYHVEGVTLDEDTLIQLHIMTRKRMEEIDNAKSSSANGTTD</sequence>
<dbReference type="Proteomes" id="UP000371977">
    <property type="component" value="Unassembled WGS sequence"/>
</dbReference>
<dbReference type="Pfam" id="PF16784">
    <property type="entry name" value="HNHc_6"/>
    <property type="match status" value="1"/>
</dbReference>
<keyword evidence="2" id="KW-1185">Reference proteome</keyword>
<gene>
    <name evidence="1" type="ORF">ESZ50_05695</name>
</gene>
<dbReference type="CDD" id="cd00085">
    <property type="entry name" value="HNHc"/>
    <property type="match status" value="1"/>
</dbReference>
<comment type="caution">
    <text evidence="1">The sequence shown here is derived from an EMBL/GenBank/DDBJ whole genome shotgun (WGS) entry which is preliminary data.</text>
</comment>
<evidence type="ECO:0000313" key="1">
    <source>
        <dbReference type="EMBL" id="TYC49636.1"/>
    </source>
</evidence>
<dbReference type="OrthoDB" id="1665841at2"/>
<protein>
    <recommendedName>
        <fullName evidence="3">DUF968 domain-containing protein</fullName>
    </recommendedName>
</protein>
<dbReference type="AlphaFoldDB" id="A0A6C2C7S2"/>
<reference evidence="1 2" key="1">
    <citation type="submission" date="2019-01" db="EMBL/GenBank/DDBJ databases">
        <title>Weissella sp. nov., a novel lactic acid bacterium isolated from animal feces.</title>
        <authorList>
            <person name="Wang L.-T."/>
        </authorList>
    </citation>
    <scope>NUCLEOTIDE SEQUENCE [LARGE SCALE GENOMIC DNA]</scope>
    <source>
        <strain evidence="1 2">8H-2</strain>
    </source>
</reference>
<name>A0A6C2C7S2_9LACO</name>
<proteinExistence type="predicted"/>
<accession>A0A6C2C7S2</accession>
<dbReference type="InterPro" id="IPR003615">
    <property type="entry name" value="HNH_nuc"/>
</dbReference>